<dbReference type="PANTHER" id="PTHR30160">
    <property type="entry name" value="TETRAACYLDISACCHARIDE 4'-KINASE-RELATED"/>
    <property type="match status" value="1"/>
</dbReference>
<comment type="subcellular location">
    <subcellularLocation>
        <location evidence="1">Cell inner membrane</location>
        <topology evidence="1">Peripheral membrane protein</topology>
        <orientation evidence="1">Cytoplasmic side</orientation>
    </subcellularLocation>
</comment>
<keyword evidence="8" id="KW-0472">Membrane</keyword>
<evidence type="ECO:0000256" key="4">
    <source>
        <dbReference type="ARBA" id="ARBA00022519"/>
    </source>
</evidence>
<evidence type="ECO:0000256" key="7">
    <source>
        <dbReference type="ARBA" id="ARBA00022985"/>
    </source>
</evidence>
<comment type="pathway">
    <text evidence="2">Bacterial outer membrane biogenesis; LPS core biosynthesis.</text>
</comment>
<dbReference type="NCBIfam" id="TIGR02193">
    <property type="entry name" value="heptsyl_trn_I"/>
    <property type="match status" value="1"/>
</dbReference>
<sequence length="340" mass="39023">MNVAIIRFSALGDIILSAVFLPFIREHYPQVRIHWFVDTIFAPILLHSPYIDHLHIIPYKQTLHTKNPLQIWNFYRNLKQHTEDFDVLIDMQGLLKSALFGACVRKKAFVGFDISSIKERLASLFYSHKVTIPYSTHILKRNQAILEHGFNMLNTCIWDHALEMRHSAFYLPSCPQLHSLFKGTRPKILFVLEASTPNKMYPWQHFAQVGRLLQNKDVEIVILWHAHFKHAQALYDALKSRMPTILLPPLKLEEIKTLVSLVHVVVGGDTGIVHLAWALQIPSVTLYGNTPKTRFALEGYAQIALVGNAHANYSKRDFSIQRISPQQVAQAIIQLIEKKS</sequence>
<evidence type="ECO:0000313" key="14">
    <source>
        <dbReference type="EMBL" id="MFC3848260.1"/>
    </source>
</evidence>
<keyword evidence="7" id="KW-0448">Lipopolysaccharide biosynthesis</keyword>
<reference evidence="15" key="1">
    <citation type="journal article" date="2019" name="Int. J. Syst. Evol. Microbiol.">
        <title>The Global Catalogue of Microorganisms (GCM) 10K type strain sequencing project: providing services to taxonomists for standard genome sequencing and annotation.</title>
        <authorList>
            <consortium name="The Broad Institute Genomics Platform"/>
            <consortium name="The Broad Institute Genome Sequencing Center for Infectious Disease"/>
            <person name="Wu L."/>
            <person name="Ma J."/>
        </authorList>
    </citation>
    <scope>NUCLEOTIDE SEQUENCE [LARGE SCALE GENOMIC DNA]</scope>
    <source>
        <strain evidence="15">CCUG 53816</strain>
    </source>
</reference>
<dbReference type="CDD" id="cd03789">
    <property type="entry name" value="GT9_LPS_heptosyltransferase"/>
    <property type="match status" value="1"/>
</dbReference>
<comment type="caution">
    <text evidence="14">The sequence shown here is derived from an EMBL/GenBank/DDBJ whole genome shotgun (WGS) entry which is preliminary data.</text>
</comment>
<dbReference type="Pfam" id="PF01075">
    <property type="entry name" value="Glyco_transf_9"/>
    <property type="match status" value="1"/>
</dbReference>
<keyword evidence="4" id="KW-0997">Cell inner membrane</keyword>
<evidence type="ECO:0000256" key="10">
    <source>
        <dbReference type="ARBA" id="ARBA00044041"/>
    </source>
</evidence>
<evidence type="ECO:0000256" key="12">
    <source>
        <dbReference type="ARBA" id="ARBA00044330"/>
    </source>
</evidence>
<dbReference type="EMBL" id="JBHRZO010000048">
    <property type="protein sequence ID" value="MFC3848260.1"/>
    <property type="molecule type" value="Genomic_DNA"/>
</dbReference>
<evidence type="ECO:0000256" key="3">
    <source>
        <dbReference type="ARBA" id="ARBA00022475"/>
    </source>
</evidence>
<accession>A0ABV7ZJ91</accession>
<name>A0ABV7ZJ91_9HELI</name>
<proteinExistence type="inferred from homology"/>
<evidence type="ECO:0000256" key="9">
    <source>
        <dbReference type="ARBA" id="ARBA00043995"/>
    </source>
</evidence>
<dbReference type="Proteomes" id="UP001595783">
    <property type="component" value="Unassembled WGS sequence"/>
</dbReference>
<keyword evidence="5" id="KW-0328">Glycosyltransferase</keyword>
<dbReference type="InterPro" id="IPR002201">
    <property type="entry name" value="Glyco_trans_9"/>
</dbReference>
<dbReference type="SUPFAM" id="SSF53756">
    <property type="entry name" value="UDP-Glycosyltransferase/glycogen phosphorylase"/>
    <property type="match status" value="1"/>
</dbReference>
<comment type="catalytic activity">
    <reaction evidence="13">
        <text>an alpha-Kdo-(2-&gt;4)-alpha-Kdo-(2-&gt;6)-lipid A + ADP-L-glycero-beta-D-manno-heptose = an L-alpha-D-Hep-(1-&gt;5)-[alpha-Kdo-(2-&gt;4)]-alpha-Kdo-(2-&gt;6)-lipid A + ADP + H(+)</text>
        <dbReference type="Rhea" id="RHEA:74067"/>
        <dbReference type="ChEBI" id="CHEBI:15378"/>
        <dbReference type="ChEBI" id="CHEBI:61506"/>
        <dbReference type="ChEBI" id="CHEBI:176431"/>
        <dbReference type="ChEBI" id="CHEBI:193068"/>
        <dbReference type="ChEBI" id="CHEBI:456216"/>
        <dbReference type="EC" id="2.4.99.23"/>
    </reaction>
</comment>
<gene>
    <name evidence="14" type="primary">waaC</name>
    <name evidence="14" type="ORF">ACFOPX_06980</name>
</gene>
<keyword evidence="6" id="KW-0808">Transferase</keyword>
<evidence type="ECO:0000256" key="8">
    <source>
        <dbReference type="ARBA" id="ARBA00023136"/>
    </source>
</evidence>
<organism evidence="14 15">
    <name type="scientific">Helicobacter baculiformis</name>
    <dbReference type="NCBI Taxonomy" id="427351"/>
    <lineage>
        <taxon>Bacteria</taxon>
        <taxon>Pseudomonadati</taxon>
        <taxon>Campylobacterota</taxon>
        <taxon>Epsilonproteobacteria</taxon>
        <taxon>Campylobacterales</taxon>
        <taxon>Helicobacteraceae</taxon>
        <taxon>Helicobacter</taxon>
    </lineage>
</organism>
<dbReference type="PANTHER" id="PTHR30160:SF19">
    <property type="entry name" value="LIPOPOLYSACCHARIDE HEPTOSYLTRANSFERASE 1"/>
    <property type="match status" value="1"/>
</dbReference>
<keyword evidence="15" id="KW-1185">Reference proteome</keyword>
<evidence type="ECO:0000313" key="15">
    <source>
        <dbReference type="Proteomes" id="UP001595783"/>
    </source>
</evidence>
<evidence type="ECO:0000256" key="5">
    <source>
        <dbReference type="ARBA" id="ARBA00022676"/>
    </source>
</evidence>
<evidence type="ECO:0000256" key="1">
    <source>
        <dbReference type="ARBA" id="ARBA00004515"/>
    </source>
</evidence>
<comment type="similarity">
    <text evidence="9">Belongs to the glycosyltransferase 9 family.</text>
</comment>
<dbReference type="InterPro" id="IPR051199">
    <property type="entry name" value="LPS_LOS_Heptosyltrfase"/>
</dbReference>
<evidence type="ECO:0000256" key="6">
    <source>
        <dbReference type="ARBA" id="ARBA00022679"/>
    </source>
</evidence>
<protein>
    <recommendedName>
        <fullName evidence="11">Lipopolysaccharide heptosyltransferase 1</fullName>
        <ecNumber evidence="10">2.4.99.23</ecNumber>
    </recommendedName>
    <alternativeName>
        <fullName evidence="12">ADP-heptose:lipopolysaccharide heptosyltransferase I</fullName>
    </alternativeName>
</protein>
<keyword evidence="3" id="KW-1003">Cell membrane</keyword>
<dbReference type="EC" id="2.4.99.23" evidence="10"/>
<dbReference type="RefSeq" id="WP_104751841.1">
    <property type="nucleotide sequence ID" value="NZ_FZMF01000008.1"/>
</dbReference>
<evidence type="ECO:0000256" key="13">
    <source>
        <dbReference type="ARBA" id="ARBA00049201"/>
    </source>
</evidence>
<evidence type="ECO:0000256" key="11">
    <source>
        <dbReference type="ARBA" id="ARBA00044190"/>
    </source>
</evidence>
<dbReference type="InterPro" id="IPR011908">
    <property type="entry name" value="LipoPS_heptosylTferase-I"/>
</dbReference>
<dbReference type="Gene3D" id="3.40.50.2000">
    <property type="entry name" value="Glycogen Phosphorylase B"/>
    <property type="match status" value="2"/>
</dbReference>
<evidence type="ECO:0000256" key="2">
    <source>
        <dbReference type="ARBA" id="ARBA00004713"/>
    </source>
</evidence>